<name>A0A8C8YSG1_PROSS</name>
<reference evidence="6" key="2">
    <citation type="submission" date="2025-09" db="UniProtKB">
        <authorList>
            <consortium name="Ensembl"/>
        </authorList>
    </citation>
    <scope>IDENTIFICATION</scope>
</reference>
<keyword evidence="3" id="KW-0964">Secreted</keyword>
<comment type="subcellular location">
    <subcellularLocation>
        <location evidence="1">Secreted</location>
    </subcellularLocation>
</comment>
<keyword evidence="7" id="KW-1185">Reference proteome</keyword>
<evidence type="ECO:0000256" key="5">
    <source>
        <dbReference type="SAM" id="SignalP"/>
    </source>
</evidence>
<dbReference type="GO" id="GO:0005102">
    <property type="term" value="F:signaling receptor binding"/>
    <property type="evidence" value="ECO:0007669"/>
    <property type="project" value="TreeGrafter"/>
</dbReference>
<gene>
    <name evidence="6" type="primary">IGFL1</name>
</gene>
<evidence type="ECO:0000256" key="3">
    <source>
        <dbReference type="ARBA" id="ARBA00022525"/>
    </source>
</evidence>
<evidence type="ECO:0000256" key="1">
    <source>
        <dbReference type="ARBA" id="ARBA00004613"/>
    </source>
</evidence>
<evidence type="ECO:0000313" key="6">
    <source>
        <dbReference type="Ensembl" id="ENSPSMP00000008212.1"/>
    </source>
</evidence>
<dbReference type="AlphaFoldDB" id="A0A8C8YSG1"/>
<dbReference type="Ensembl" id="ENSPSMT00000009670.1">
    <property type="protein sequence ID" value="ENSPSMP00000008212.1"/>
    <property type="gene ID" value="ENSPSMG00000006068.1"/>
</dbReference>
<dbReference type="Proteomes" id="UP000694414">
    <property type="component" value="Unplaced"/>
</dbReference>
<dbReference type="PANTHER" id="PTHR34827:SF2">
    <property type="entry name" value="INSULIN GROWTH FACTOR-LIKE FAMILY MEMBER 1"/>
    <property type="match status" value="1"/>
</dbReference>
<comment type="similarity">
    <text evidence="2">Belongs to the IGFL family.</text>
</comment>
<feature type="chain" id="PRO_5034876867" evidence="5">
    <location>
        <begin position="23"/>
        <end position="111"/>
    </location>
</feature>
<evidence type="ECO:0000256" key="4">
    <source>
        <dbReference type="ARBA" id="ARBA00022729"/>
    </source>
</evidence>
<protein>
    <submittedName>
        <fullName evidence="6">IGF like family member 1</fullName>
    </submittedName>
</protein>
<evidence type="ECO:0000313" key="7">
    <source>
        <dbReference type="Proteomes" id="UP000694414"/>
    </source>
</evidence>
<reference evidence="6" key="1">
    <citation type="submission" date="2025-08" db="UniProtKB">
        <authorList>
            <consortium name="Ensembl"/>
        </authorList>
    </citation>
    <scope>IDENTIFICATION</scope>
</reference>
<keyword evidence="4 5" id="KW-0732">Signal</keyword>
<proteinExistence type="inferred from homology"/>
<dbReference type="GeneTree" id="ENSGT00390000009557"/>
<dbReference type="PANTHER" id="PTHR34827">
    <property type="entry name" value="INSULIN GROWTH FACTOR-LIKE FAMILY MEMBER 3-RELATED"/>
    <property type="match status" value="1"/>
</dbReference>
<organism evidence="6 7">
    <name type="scientific">Prolemur simus</name>
    <name type="common">Greater bamboo lemur</name>
    <name type="synonym">Hapalemur simus</name>
    <dbReference type="NCBI Taxonomy" id="1328070"/>
    <lineage>
        <taxon>Eukaryota</taxon>
        <taxon>Metazoa</taxon>
        <taxon>Chordata</taxon>
        <taxon>Craniata</taxon>
        <taxon>Vertebrata</taxon>
        <taxon>Euteleostomi</taxon>
        <taxon>Mammalia</taxon>
        <taxon>Eutheria</taxon>
        <taxon>Euarchontoglires</taxon>
        <taxon>Primates</taxon>
        <taxon>Strepsirrhini</taxon>
        <taxon>Lemuriformes</taxon>
        <taxon>Lemuridae</taxon>
        <taxon>Prolemur</taxon>
    </lineage>
</organism>
<dbReference type="InterPro" id="IPR032744">
    <property type="entry name" value="IGFL"/>
</dbReference>
<dbReference type="Pfam" id="PF14653">
    <property type="entry name" value="IGFL"/>
    <property type="match status" value="1"/>
</dbReference>
<evidence type="ECO:0000256" key="2">
    <source>
        <dbReference type="ARBA" id="ARBA00009529"/>
    </source>
</evidence>
<sequence length="111" mass="12468">MAPQSCILAVLAVLCILTPLYSHIHPVPPMDAHLMLCQPLTRCGDKFYDPLWHCCYDDAVVPLGRTRSCGNCTFRVCFEQCCPWSFLVKLRGQKCSEARASDDRVCSSISR</sequence>
<dbReference type="GO" id="GO:0005615">
    <property type="term" value="C:extracellular space"/>
    <property type="evidence" value="ECO:0007669"/>
    <property type="project" value="Ensembl"/>
</dbReference>
<accession>A0A8C8YSG1</accession>
<feature type="signal peptide" evidence="5">
    <location>
        <begin position="1"/>
        <end position="22"/>
    </location>
</feature>